<protein>
    <submittedName>
        <fullName evidence="4">Nitroreductase family deazaflavin-dependent oxidoreductase</fullName>
    </submittedName>
</protein>
<dbReference type="SUPFAM" id="SSF50475">
    <property type="entry name" value="FMN-binding split barrel"/>
    <property type="match status" value="1"/>
</dbReference>
<evidence type="ECO:0000256" key="2">
    <source>
        <dbReference type="ARBA" id="ARBA00049106"/>
    </source>
</evidence>
<proteinExistence type="inferred from homology"/>
<dbReference type="InterPro" id="IPR004378">
    <property type="entry name" value="F420H2_quin_Rdtase"/>
</dbReference>
<name>A0ABS5Z0P2_9ACTN</name>
<accession>A0ABS5Z0P2</accession>
<evidence type="ECO:0000256" key="3">
    <source>
        <dbReference type="SAM" id="MobiDB-lite"/>
    </source>
</evidence>
<dbReference type="InterPro" id="IPR012349">
    <property type="entry name" value="Split_barrel_FMN-bd"/>
</dbReference>
<dbReference type="EMBL" id="JAHKKG010000014">
    <property type="protein sequence ID" value="MBU2669218.1"/>
    <property type="molecule type" value="Genomic_DNA"/>
</dbReference>
<evidence type="ECO:0000313" key="5">
    <source>
        <dbReference type="Proteomes" id="UP001519654"/>
    </source>
</evidence>
<feature type="region of interest" description="Disordered" evidence="3">
    <location>
        <begin position="39"/>
        <end position="87"/>
    </location>
</feature>
<evidence type="ECO:0000313" key="4">
    <source>
        <dbReference type="EMBL" id="MBU2669218.1"/>
    </source>
</evidence>
<dbReference type="PANTHER" id="PTHR39428">
    <property type="entry name" value="F420H(2)-DEPENDENT QUINONE REDUCTASE RV1261C"/>
    <property type="match status" value="1"/>
</dbReference>
<dbReference type="RefSeq" id="WP_215793568.1">
    <property type="nucleotide sequence ID" value="NZ_JAHKKG010000014.1"/>
</dbReference>
<comment type="catalytic activity">
    <reaction evidence="2">
        <text>oxidized coenzyme F420-(gamma-L-Glu)(n) + a quinol + H(+) = reduced coenzyme F420-(gamma-L-Glu)(n) + a quinone</text>
        <dbReference type="Rhea" id="RHEA:39663"/>
        <dbReference type="Rhea" id="RHEA-COMP:12939"/>
        <dbReference type="Rhea" id="RHEA-COMP:14378"/>
        <dbReference type="ChEBI" id="CHEBI:15378"/>
        <dbReference type="ChEBI" id="CHEBI:24646"/>
        <dbReference type="ChEBI" id="CHEBI:132124"/>
        <dbReference type="ChEBI" id="CHEBI:133980"/>
        <dbReference type="ChEBI" id="CHEBI:139511"/>
    </reaction>
</comment>
<comment type="similarity">
    <text evidence="1">Belongs to the F420H(2)-dependent quinone reductase family.</text>
</comment>
<dbReference type="Proteomes" id="UP001519654">
    <property type="component" value="Unassembled WGS sequence"/>
</dbReference>
<dbReference type="Pfam" id="PF04075">
    <property type="entry name" value="F420H2_quin_red"/>
    <property type="match status" value="2"/>
</dbReference>
<gene>
    <name evidence="4" type="ORF">KOI35_37475</name>
</gene>
<comment type="caution">
    <text evidence="4">The sequence shown here is derived from an EMBL/GenBank/DDBJ whole genome shotgun (WGS) entry which is preliminary data.</text>
</comment>
<feature type="compositionally biased region" description="Basic and acidic residues" evidence="3">
    <location>
        <begin position="69"/>
        <end position="87"/>
    </location>
</feature>
<dbReference type="PANTHER" id="PTHR39428:SF1">
    <property type="entry name" value="F420H(2)-DEPENDENT QUINONE REDUCTASE RV1261C"/>
    <property type="match status" value="1"/>
</dbReference>
<keyword evidence="5" id="KW-1185">Reference proteome</keyword>
<sequence length="170" mass="18449">MPNPFNQPIIDEFRANDGRVGGMFEGSELILLLTTTGARSGKPHTAPLGFLTDDPEQPNPRGTNNEPDTNDRSDRNDESGLADRTDRARRILVIASAGGAPKDPDWFRNLRADPRVTVETGTRTYEAHATPLTGAERDAAWARAVAGNPGWAEYQATVTRTIPVVALTEV</sequence>
<reference evidence="4 5" key="1">
    <citation type="submission" date="2021-06" db="EMBL/GenBank/DDBJ databases">
        <title>Actinoplanes lichenicola sp. nov., and Actinoplanes ovalisporus sp. nov., isolated from lichen in Thailand.</title>
        <authorList>
            <person name="Saeng-In P."/>
            <person name="Kanchanasin P."/>
            <person name="Yuki M."/>
            <person name="Kudo T."/>
            <person name="Ohkuma M."/>
            <person name="Phongsopitanun W."/>
            <person name="Tanasupawat S."/>
        </authorList>
    </citation>
    <scope>NUCLEOTIDE SEQUENCE [LARGE SCALE GENOMIC DNA]</scope>
    <source>
        <strain evidence="4 5">NBRC 110975</strain>
    </source>
</reference>
<evidence type="ECO:0000256" key="1">
    <source>
        <dbReference type="ARBA" id="ARBA00008710"/>
    </source>
</evidence>
<organism evidence="4 5">
    <name type="scientific">Paractinoplanes bogorensis</name>
    <dbReference type="NCBI Taxonomy" id="1610840"/>
    <lineage>
        <taxon>Bacteria</taxon>
        <taxon>Bacillati</taxon>
        <taxon>Actinomycetota</taxon>
        <taxon>Actinomycetes</taxon>
        <taxon>Micromonosporales</taxon>
        <taxon>Micromonosporaceae</taxon>
        <taxon>Paractinoplanes</taxon>
    </lineage>
</organism>
<dbReference type="Gene3D" id="2.30.110.10">
    <property type="entry name" value="Electron Transport, Fmn-binding Protein, Chain A"/>
    <property type="match status" value="1"/>
</dbReference>
<dbReference type="NCBIfam" id="TIGR00026">
    <property type="entry name" value="hi_GC_TIGR00026"/>
    <property type="match status" value="1"/>
</dbReference>